<name>J5EHE5_9MYCO</name>
<evidence type="ECO:0000313" key="2">
    <source>
        <dbReference type="Proteomes" id="UP000006455"/>
    </source>
</evidence>
<reference evidence="1 2" key="1">
    <citation type="journal article" date="2011" name="J. Bacteriol.">
        <title>Genome sequence of the Mycobacterium colombiense type strain, CECT 3035.</title>
        <authorList>
            <person name="Gonzalez-Perez M."/>
            <person name="Murcia M.I."/>
            <person name="Landsman D."/>
            <person name="Jordan I.K."/>
            <person name="Marino-Ramirez L."/>
        </authorList>
    </citation>
    <scope>NUCLEOTIDE SEQUENCE [LARGE SCALE GENOMIC DNA]</scope>
    <source>
        <strain evidence="1 2">CECT 3035</strain>
    </source>
</reference>
<comment type="caution">
    <text evidence="1">The sequence shown here is derived from an EMBL/GenBank/DDBJ whole genome shotgun (WGS) entry which is preliminary data.</text>
</comment>
<dbReference type="EMBL" id="AFVW02000003">
    <property type="protein sequence ID" value="EJO89114.1"/>
    <property type="molecule type" value="Genomic_DNA"/>
</dbReference>
<sequence>MDLWRIEGAQRRQGRESHGIELTKPRVIHVEAGYVETIIGVQIAGDGPGRGPDQSLGRTPIAKRHHVLDEQAARKGIQQRFAGGHGVNRL</sequence>
<organism evidence="1 2">
    <name type="scientific">Mycobacterium colombiense CECT 3035</name>
    <dbReference type="NCBI Taxonomy" id="1041522"/>
    <lineage>
        <taxon>Bacteria</taxon>
        <taxon>Bacillati</taxon>
        <taxon>Actinomycetota</taxon>
        <taxon>Actinomycetes</taxon>
        <taxon>Mycobacteriales</taxon>
        <taxon>Mycobacteriaceae</taxon>
        <taxon>Mycobacterium</taxon>
        <taxon>Mycobacterium avium complex (MAC)</taxon>
    </lineage>
</organism>
<evidence type="ECO:0000313" key="1">
    <source>
        <dbReference type="EMBL" id="EJO89114.1"/>
    </source>
</evidence>
<dbReference type="Proteomes" id="UP000006455">
    <property type="component" value="Unassembled WGS sequence"/>
</dbReference>
<accession>J5EHE5</accession>
<protein>
    <submittedName>
        <fullName evidence="1">Uncharacterized protein</fullName>
    </submittedName>
</protein>
<gene>
    <name evidence="1" type="ORF">MCOL_V212730</name>
</gene>
<proteinExistence type="predicted"/>
<dbReference type="AlphaFoldDB" id="J5EHE5"/>